<keyword evidence="1" id="KW-0808">Transferase</keyword>
<dbReference type="InterPro" id="IPR031322">
    <property type="entry name" value="Shikimate/glucono_kinase"/>
</dbReference>
<evidence type="ECO:0000313" key="1">
    <source>
        <dbReference type="EMBL" id="MEK8030618.1"/>
    </source>
</evidence>
<dbReference type="Pfam" id="PF01202">
    <property type="entry name" value="SKI"/>
    <property type="match status" value="1"/>
</dbReference>
<dbReference type="Gene3D" id="3.40.50.300">
    <property type="entry name" value="P-loop containing nucleotide triphosphate hydrolases"/>
    <property type="match status" value="1"/>
</dbReference>
<reference evidence="1 2" key="1">
    <citation type="submission" date="2024-04" db="EMBL/GenBank/DDBJ databases">
        <title>Novel species of the genus Ideonella isolated from streams.</title>
        <authorList>
            <person name="Lu H."/>
        </authorList>
    </citation>
    <scope>NUCLEOTIDE SEQUENCE [LARGE SCALE GENOMIC DNA]</scope>
    <source>
        <strain evidence="1 2">DXS29W</strain>
    </source>
</reference>
<dbReference type="PANTHER" id="PTHR37816">
    <property type="entry name" value="YALI0E33011P"/>
    <property type="match status" value="1"/>
</dbReference>
<protein>
    <submittedName>
        <fullName evidence="1">Shikimate kinase</fullName>
    </submittedName>
</protein>
<dbReference type="Proteomes" id="UP001371218">
    <property type="component" value="Unassembled WGS sequence"/>
</dbReference>
<keyword evidence="1" id="KW-0418">Kinase</keyword>
<accession>A0ABU9BMA2</accession>
<comment type="caution">
    <text evidence="1">The sequence shown here is derived from an EMBL/GenBank/DDBJ whole genome shotgun (WGS) entry which is preliminary data.</text>
</comment>
<gene>
    <name evidence="1" type="ORF">AACH06_07245</name>
</gene>
<name>A0ABU9BMA2_9BURK</name>
<dbReference type="PANTHER" id="PTHR37816:SF1">
    <property type="entry name" value="TOXIN"/>
    <property type="match status" value="1"/>
</dbReference>
<dbReference type="InterPro" id="IPR052922">
    <property type="entry name" value="Cytidylate_Kinase-2"/>
</dbReference>
<organism evidence="1 2">
    <name type="scientific">Ideonella lacteola</name>
    <dbReference type="NCBI Taxonomy" id="2984193"/>
    <lineage>
        <taxon>Bacteria</taxon>
        <taxon>Pseudomonadati</taxon>
        <taxon>Pseudomonadota</taxon>
        <taxon>Betaproteobacteria</taxon>
        <taxon>Burkholderiales</taxon>
        <taxon>Sphaerotilaceae</taxon>
        <taxon>Ideonella</taxon>
    </lineage>
</organism>
<dbReference type="InterPro" id="IPR027417">
    <property type="entry name" value="P-loop_NTPase"/>
</dbReference>
<sequence>MTTVSAPPPAQRIHIIGPSCAGKTTLGRALGERLGLPFTDLDDLWWSPGWVQCGHPVLRERVADLAATPAWVVSGNYFASTEVALWPRLQWLIVLDFPLGLVTRRALSRTWRRAVTGEACCNGNHEKWYRLFHRDGVIRYTWRTWATRQARYRQLSNDAALAGVTITRLGSPAEVERLWRDLSVAVLRNATPRHATPAA</sequence>
<dbReference type="GO" id="GO:0016301">
    <property type="term" value="F:kinase activity"/>
    <property type="evidence" value="ECO:0007669"/>
    <property type="project" value="UniProtKB-KW"/>
</dbReference>
<proteinExistence type="predicted"/>
<keyword evidence="2" id="KW-1185">Reference proteome</keyword>
<dbReference type="RefSeq" id="WP_341424977.1">
    <property type="nucleotide sequence ID" value="NZ_JBBUTG010000003.1"/>
</dbReference>
<dbReference type="SUPFAM" id="SSF52540">
    <property type="entry name" value="P-loop containing nucleoside triphosphate hydrolases"/>
    <property type="match status" value="1"/>
</dbReference>
<dbReference type="EMBL" id="JBBUTG010000003">
    <property type="protein sequence ID" value="MEK8030618.1"/>
    <property type="molecule type" value="Genomic_DNA"/>
</dbReference>
<evidence type="ECO:0000313" key="2">
    <source>
        <dbReference type="Proteomes" id="UP001371218"/>
    </source>
</evidence>